<dbReference type="Proteomes" id="UP000028999">
    <property type="component" value="Unassembled WGS sequence"/>
</dbReference>
<protein>
    <recommendedName>
        <fullName evidence="5">UDP-glucuronate decarboxylase</fullName>
        <ecNumber evidence="5">4.1.1.35</ecNumber>
    </recommendedName>
</protein>
<dbReference type="GO" id="GO:0005737">
    <property type="term" value="C:cytoplasm"/>
    <property type="evidence" value="ECO:0000318"/>
    <property type="project" value="GO_Central"/>
</dbReference>
<evidence type="ECO:0000256" key="12">
    <source>
        <dbReference type="ARBA" id="ARBA00023136"/>
    </source>
</evidence>
<dbReference type="CDD" id="cd05230">
    <property type="entry name" value="UGD_SDR_e"/>
    <property type="match status" value="1"/>
</dbReference>
<sequence>MASELINRRHEADQPDADAYYPRPIKPWSSTVTRPMRYMLREQRLLFVLVGIAIATLVFTIFPRSTPYSDPFSGYGIRPGDESYVPAFQAQRRPSLSMGATGGKIPLGLKRKGMRVVVTGGAGFVGSHLVDRLMARGDTVIVVDNFFTGRKENVMHHFGNPNFELIRHDVVEPILLEVDQIYHLACPASPVHYKFNPVKTIKTNVVGTLNMLGLAKRVGARFLLTSTSEVYGDPLQHPQVETYWGNVNPIAGVRSCYDEGKRTAETLTMDYHRGANVEVRIARIFNTYGPRMCIDDGRVVSNFVAQALRKEPLTVYGDGKQTRSFQFVSDLVEGLMKLMEGEHVGPFNLGNPGEFTMLELAKVVQETIDPNANIEFRPNTEDDPHKRKPDITKAKELLGWEPKVSLRQGLPLMVKDFRQRVFGDQKEGSSVTTKTTSA</sequence>
<dbReference type="PaxDb" id="3708-A0A078GIM5"/>
<evidence type="ECO:0000256" key="2">
    <source>
        <dbReference type="ARBA" id="ARBA00004447"/>
    </source>
</evidence>
<dbReference type="EMBL" id="LK032168">
    <property type="protein sequence ID" value="CDY25119.1"/>
    <property type="molecule type" value="Genomic_DNA"/>
</dbReference>
<dbReference type="FunFam" id="3.40.50.720:FF:000044">
    <property type="entry name" value="UDP-glucuronic acid decarboxylase 1"/>
    <property type="match status" value="1"/>
</dbReference>
<comment type="pathway">
    <text evidence="3">Nucleotide-sugar biosynthesis; UDP-alpha-D-xylose biosynthesis; UDP-alpha-D-xylose from UDP-alpha-D-glucuronate: step 1/1.</text>
</comment>
<evidence type="ECO:0000256" key="10">
    <source>
        <dbReference type="ARBA" id="ARBA00023027"/>
    </source>
</evidence>
<dbReference type="InterPro" id="IPR036291">
    <property type="entry name" value="NAD(P)-bd_dom_sf"/>
</dbReference>
<keyword evidence="8" id="KW-0735">Signal-anchor</keyword>
<dbReference type="InterPro" id="IPR044516">
    <property type="entry name" value="UXS-like"/>
</dbReference>
<dbReference type="UniPathway" id="UPA00796">
    <property type="reaction ID" value="UER00771"/>
</dbReference>
<organism evidence="17 18">
    <name type="scientific">Brassica napus</name>
    <name type="common">Rape</name>
    <dbReference type="NCBI Taxonomy" id="3708"/>
    <lineage>
        <taxon>Eukaryota</taxon>
        <taxon>Viridiplantae</taxon>
        <taxon>Streptophyta</taxon>
        <taxon>Embryophyta</taxon>
        <taxon>Tracheophyta</taxon>
        <taxon>Spermatophyta</taxon>
        <taxon>Magnoliopsida</taxon>
        <taxon>eudicotyledons</taxon>
        <taxon>Gunneridae</taxon>
        <taxon>Pentapetalae</taxon>
        <taxon>rosids</taxon>
        <taxon>malvids</taxon>
        <taxon>Brassicales</taxon>
        <taxon>Brassicaceae</taxon>
        <taxon>Brassiceae</taxon>
        <taxon>Brassica</taxon>
    </lineage>
</organism>
<comment type="cofactor">
    <cofactor evidence="1">
        <name>NAD(+)</name>
        <dbReference type="ChEBI" id="CHEBI:57540"/>
    </cofactor>
</comment>
<dbReference type="GO" id="GO:0032580">
    <property type="term" value="C:Golgi cisterna membrane"/>
    <property type="evidence" value="ECO:0007669"/>
    <property type="project" value="UniProtKB-SubCell"/>
</dbReference>
<evidence type="ECO:0000256" key="9">
    <source>
        <dbReference type="ARBA" id="ARBA00022989"/>
    </source>
</evidence>
<dbReference type="PANTHER" id="PTHR43078:SF41">
    <property type="entry name" value="UDP-GLUCURONIC ACID DECARBOXYLASE 2"/>
    <property type="match status" value="1"/>
</dbReference>
<evidence type="ECO:0000256" key="4">
    <source>
        <dbReference type="ARBA" id="ARBA00007505"/>
    </source>
</evidence>
<accession>A0A078GIM5</accession>
<dbReference type="GO" id="GO:0033320">
    <property type="term" value="P:UDP-D-xylose biosynthetic process"/>
    <property type="evidence" value="ECO:0007669"/>
    <property type="project" value="UniProtKB-UniPathway"/>
</dbReference>
<keyword evidence="7" id="KW-0210">Decarboxylase</keyword>
<name>A0A078GIM5_BRANA</name>
<evidence type="ECO:0000313" key="18">
    <source>
        <dbReference type="Proteomes" id="UP000028999"/>
    </source>
</evidence>
<comment type="similarity">
    <text evidence="4">Belongs to the NAD(P)-dependent epimerase/dehydratase family. UDP-glucuronic acid decarboxylase subfamily.</text>
</comment>
<dbReference type="SMR" id="A0A078GIM5"/>
<evidence type="ECO:0000313" key="17">
    <source>
        <dbReference type="EMBL" id="CDY25119.1"/>
    </source>
</evidence>
<evidence type="ECO:0000256" key="7">
    <source>
        <dbReference type="ARBA" id="ARBA00022793"/>
    </source>
</evidence>
<evidence type="ECO:0000256" key="8">
    <source>
        <dbReference type="ARBA" id="ARBA00022968"/>
    </source>
</evidence>
<dbReference type="GO" id="GO:0048040">
    <property type="term" value="F:UDP-glucuronate decarboxylase activity"/>
    <property type="evidence" value="ECO:0000318"/>
    <property type="project" value="GO_Central"/>
</dbReference>
<evidence type="ECO:0000256" key="15">
    <source>
        <dbReference type="SAM" id="Phobius"/>
    </source>
</evidence>
<evidence type="ECO:0000256" key="14">
    <source>
        <dbReference type="ARBA" id="ARBA00025005"/>
    </source>
</evidence>
<evidence type="ECO:0000256" key="6">
    <source>
        <dbReference type="ARBA" id="ARBA00022692"/>
    </source>
</evidence>
<dbReference type="GO" id="GO:0070403">
    <property type="term" value="F:NAD+ binding"/>
    <property type="evidence" value="ECO:0000318"/>
    <property type="project" value="GO_Central"/>
</dbReference>
<dbReference type="FunFam" id="3.40.50.720:FF:000073">
    <property type="entry name" value="UDP-glucuronic acid decarboxylase 2"/>
    <property type="match status" value="1"/>
</dbReference>
<evidence type="ECO:0000256" key="11">
    <source>
        <dbReference type="ARBA" id="ARBA00023034"/>
    </source>
</evidence>
<feature type="domain" description="NAD(P)-binding" evidence="16">
    <location>
        <begin position="118"/>
        <end position="411"/>
    </location>
</feature>
<dbReference type="Gramene" id="CDY25119">
    <property type="protein sequence ID" value="CDY25119"/>
    <property type="gene ID" value="GSBRNA2T00028993001"/>
</dbReference>
<keyword evidence="10" id="KW-0520">NAD</keyword>
<dbReference type="InterPro" id="IPR016040">
    <property type="entry name" value="NAD(P)-bd_dom"/>
</dbReference>
<proteinExistence type="inferred from homology"/>
<evidence type="ECO:0000256" key="1">
    <source>
        <dbReference type="ARBA" id="ARBA00001911"/>
    </source>
</evidence>
<feature type="transmembrane region" description="Helical" evidence="15">
    <location>
        <begin position="44"/>
        <end position="62"/>
    </location>
</feature>
<dbReference type="STRING" id="3708.A0A078GIM5"/>
<dbReference type="Gene3D" id="3.40.50.720">
    <property type="entry name" value="NAD(P)-binding Rossmann-like Domain"/>
    <property type="match status" value="2"/>
</dbReference>
<dbReference type="Pfam" id="PF16363">
    <property type="entry name" value="GDP_Man_Dehyd"/>
    <property type="match status" value="1"/>
</dbReference>
<comment type="subcellular location">
    <subcellularLocation>
        <location evidence="2">Golgi apparatus</location>
        <location evidence="2">Golgi stack membrane</location>
        <topology evidence="2">Single-pass type II membrane protein</topology>
    </subcellularLocation>
</comment>
<evidence type="ECO:0000256" key="13">
    <source>
        <dbReference type="ARBA" id="ARBA00023239"/>
    </source>
</evidence>
<keyword evidence="9 15" id="KW-1133">Transmembrane helix</keyword>
<evidence type="ECO:0000256" key="3">
    <source>
        <dbReference type="ARBA" id="ARBA00005100"/>
    </source>
</evidence>
<dbReference type="EC" id="4.1.1.35" evidence="5"/>
<dbReference type="GO" id="GO:0042732">
    <property type="term" value="P:D-xylose metabolic process"/>
    <property type="evidence" value="ECO:0000318"/>
    <property type="project" value="GO_Central"/>
</dbReference>
<keyword evidence="13" id="KW-0456">Lyase</keyword>
<dbReference type="AlphaFoldDB" id="A0A078GIM5"/>
<keyword evidence="12 15" id="KW-0472">Membrane</keyword>
<keyword evidence="11" id="KW-0333">Golgi apparatus</keyword>
<dbReference type="GO" id="GO:0000139">
    <property type="term" value="C:Golgi membrane"/>
    <property type="evidence" value="ECO:0007669"/>
    <property type="project" value="EnsemblPlants"/>
</dbReference>
<comment type="function">
    <text evidence="14">Catalyzes the NAD-dependent decarboxylation of UDP-glucuronic acid to UDP-xylose. Necessary for the biosynthesis of the core tetrasaccharide in glycosaminoglycan biosynthesis.</text>
</comment>
<dbReference type="PANTHER" id="PTHR43078">
    <property type="entry name" value="UDP-GLUCURONIC ACID DECARBOXYLASE-RELATED"/>
    <property type="match status" value="1"/>
</dbReference>
<evidence type="ECO:0000259" key="16">
    <source>
        <dbReference type="Pfam" id="PF16363"/>
    </source>
</evidence>
<dbReference type="OMA" id="IGIFERQ"/>
<gene>
    <name evidence="17" type="primary">BnaC06g18610D</name>
    <name evidence="17" type="ORF">GSBRNA2T00028993001</name>
</gene>
<reference evidence="17 18" key="1">
    <citation type="journal article" date="2014" name="Science">
        <title>Plant genetics. Early allopolyploid evolution in the post-Neolithic Brassica napus oilseed genome.</title>
        <authorList>
            <person name="Chalhoub B."/>
            <person name="Denoeud F."/>
            <person name="Liu S."/>
            <person name="Parkin I.A."/>
            <person name="Tang H."/>
            <person name="Wang X."/>
            <person name="Chiquet J."/>
            <person name="Belcram H."/>
            <person name="Tong C."/>
            <person name="Samans B."/>
            <person name="Correa M."/>
            <person name="Da Silva C."/>
            <person name="Just J."/>
            <person name="Falentin C."/>
            <person name="Koh C.S."/>
            <person name="Le Clainche I."/>
            <person name="Bernard M."/>
            <person name="Bento P."/>
            <person name="Noel B."/>
            <person name="Labadie K."/>
            <person name="Alberti A."/>
            <person name="Charles M."/>
            <person name="Arnaud D."/>
            <person name="Guo H."/>
            <person name="Daviaud C."/>
            <person name="Alamery S."/>
            <person name="Jabbari K."/>
            <person name="Zhao M."/>
            <person name="Edger P.P."/>
            <person name="Chelaifa H."/>
            <person name="Tack D."/>
            <person name="Lassalle G."/>
            <person name="Mestiri I."/>
            <person name="Schnel N."/>
            <person name="Le Paslier M.C."/>
            <person name="Fan G."/>
            <person name="Renault V."/>
            <person name="Bayer P.E."/>
            <person name="Golicz A.A."/>
            <person name="Manoli S."/>
            <person name="Lee T.H."/>
            <person name="Thi V.H."/>
            <person name="Chalabi S."/>
            <person name="Hu Q."/>
            <person name="Fan C."/>
            <person name="Tollenaere R."/>
            <person name="Lu Y."/>
            <person name="Battail C."/>
            <person name="Shen J."/>
            <person name="Sidebottom C.H."/>
            <person name="Wang X."/>
            <person name="Canaguier A."/>
            <person name="Chauveau A."/>
            <person name="Berard A."/>
            <person name="Deniot G."/>
            <person name="Guan M."/>
            <person name="Liu Z."/>
            <person name="Sun F."/>
            <person name="Lim Y.P."/>
            <person name="Lyons E."/>
            <person name="Town C.D."/>
            <person name="Bancroft I."/>
            <person name="Wang X."/>
            <person name="Meng J."/>
            <person name="Ma J."/>
            <person name="Pires J.C."/>
            <person name="King G.J."/>
            <person name="Brunel D."/>
            <person name="Delourme R."/>
            <person name="Renard M."/>
            <person name="Aury J.M."/>
            <person name="Adams K.L."/>
            <person name="Batley J."/>
            <person name="Snowdon R.J."/>
            <person name="Tost J."/>
            <person name="Edwards D."/>
            <person name="Zhou Y."/>
            <person name="Hua W."/>
            <person name="Sharpe A.G."/>
            <person name="Paterson A.H."/>
            <person name="Guan C."/>
            <person name="Wincker P."/>
        </authorList>
    </citation>
    <scope>NUCLEOTIDE SEQUENCE [LARGE SCALE GENOMIC DNA]</scope>
    <source>
        <strain evidence="18">cv. Darmor-bzh</strain>
    </source>
</reference>
<keyword evidence="6 15" id="KW-0812">Transmembrane</keyword>
<dbReference type="SUPFAM" id="SSF51735">
    <property type="entry name" value="NAD(P)-binding Rossmann-fold domains"/>
    <property type="match status" value="1"/>
</dbReference>
<evidence type="ECO:0000256" key="5">
    <source>
        <dbReference type="ARBA" id="ARBA00012290"/>
    </source>
</evidence>
<keyword evidence="18" id="KW-1185">Reference proteome</keyword>